<sequence length="306" mass="34773">MIGYFGKLPGNADFISYRATSEDLQAFDECLQVGIRRLMEEERWEMHFDGIPRCSFLFRASPQHWLVGEMASSRDASGRRYPLMTFQRLPYQVQGDAFQAPWTLCEVNARCAGEIMQDAIYGHGQPTRFADALQALRPLNDGDLNLHQRLHARLLQELRLCDISEAMSKGYPEFIANAVLQRMTGLRQLCERAPMPPVVLPLPAEQALMRPVADIWTHWLTLIAPAPMSLLLLVHDFMRPRLLAFSQGNTSRVHRLLAGLAPRQERFDVLEPFDRFEPSLVQTALPDPGQSIGSCMARYAGYDDRT</sequence>
<dbReference type="OrthoDB" id="9801841at2"/>
<dbReference type="Gene3D" id="3.40.1730.10">
    <property type="entry name" value="pa0076 domain"/>
    <property type="match status" value="1"/>
</dbReference>
<dbReference type="STRING" id="1123510.GCA_000620025_00700"/>
<proteinExistence type="predicted"/>
<name>A0A348HH25_9GAMM</name>
<dbReference type="InterPro" id="IPR038225">
    <property type="entry name" value="TagF_sf"/>
</dbReference>
<dbReference type="RefSeq" id="WP_051524109.1">
    <property type="nucleotide sequence ID" value="NZ_AP018933.1"/>
</dbReference>
<dbReference type="EMBL" id="AP018933">
    <property type="protein sequence ID" value="BBG30927.1"/>
    <property type="molecule type" value="Genomic_DNA"/>
</dbReference>
<dbReference type="KEGG" id="zpl:ZBT109_2192"/>
<evidence type="ECO:0000313" key="1">
    <source>
        <dbReference type="EMBL" id="BBG30927.1"/>
    </source>
</evidence>
<dbReference type="NCBIfam" id="TIGR03373">
    <property type="entry name" value="VI_minor_4"/>
    <property type="match status" value="1"/>
</dbReference>
<gene>
    <name evidence="1" type="ORF">ZBT109_2192</name>
</gene>
<organism evidence="1 2">
    <name type="scientific">Zymobacter palmae</name>
    <dbReference type="NCBI Taxonomy" id="33074"/>
    <lineage>
        <taxon>Bacteria</taxon>
        <taxon>Pseudomonadati</taxon>
        <taxon>Pseudomonadota</taxon>
        <taxon>Gammaproteobacteria</taxon>
        <taxon>Oceanospirillales</taxon>
        <taxon>Halomonadaceae</taxon>
        <taxon>Zymobacter group</taxon>
        <taxon>Zymobacter</taxon>
    </lineage>
</organism>
<reference evidence="1 2" key="1">
    <citation type="submission" date="2018-09" db="EMBL/GenBank/DDBJ databases">
        <title>Zymobacter palmae IAM14233 (=T109) whole genome analysis.</title>
        <authorList>
            <person name="Yanase H."/>
        </authorList>
    </citation>
    <scope>NUCLEOTIDE SEQUENCE [LARGE SCALE GENOMIC DNA]</scope>
    <source>
        <strain evidence="1 2">IAM14233</strain>
    </source>
</reference>
<dbReference type="AlphaFoldDB" id="A0A348HH25"/>
<dbReference type="Pfam" id="PF09867">
    <property type="entry name" value="TagF_N"/>
    <property type="match status" value="1"/>
</dbReference>
<keyword evidence="2" id="KW-1185">Reference proteome</keyword>
<accession>A0A348HH25</accession>
<dbReference type="Proteomes" id="UP000267342">
    <property type="component" value="Chromosome"/>
</dbReference>
<protein>
    <submittedName>
        <fullName evidence="1">Uncharacterized protein conserved in bacteria</fullName>
    </submittedName>
</protein>
<evidence type="ECO:0000313" key="2">
    <source>
        <dbReference type="Proteomes" id="UP000267342"/>
    </source>
</evidence>
<dbReference type="InterPro" id="IPR017748">
    <property type="entry name" value="TagF"/>
</dbReference>